<comment type="caution">
    <text evidence="2">The sequence shown here is derived from an EMBL/GenBank/DDBJ whole genome shotgun (WGS) entry which is preliminary data.</text>
</comment>
<dbReference type="Gene3D" id="1.10.10.10">
    <property type="entry name" value="Winged helix-like DNA-binding domain superfamily/Winged helix DNA-binding domain"/>
    <property type="match status" value="1"/>
</dbReference>
<dbReference type="eggNOG" id="arCOG03110">
    <property type="taxonomic scope" value="Archaea"/>
</dbReference>
<evidence type="ECO:0000259" key="1">
    <source>
        <dbReference type="PROSITE" id="PS51459"/>
    </source>
</evidence>
<protein>
    <submittedName>
        <fullName evidence="2">Filamentation induced by cAMP protein Fic</fullName>
    </submittedName>
</protein>
<dbReference type="InterPro" id="IPR036388">
    <property type="entry name" value="WH-like_DNA-bd_sf"/>
</dbReference>
<dbReference type="Gene3D" id="1.10.3290.10">
    <property type="entry name" value="Fido-like domain"/>
    <property type="match status" value="1"/>
</dbReference>
<dbReference type="EMBL" id="AOIS01000005">
    <property type="protein sequence ID" value="ELZ24445.1"/>
    <property type="molecule type" value="Genomic_DNA"/>
</dbReference>
<dbReference type="PANTHER" id="PTHR13504:SF38">
    <property type="entry name" value="FIDO DOMAIN-CONTAINING PROTEIN"/>
    <property type="match status" value="1"/>
</dbReference>
<reference evidence="2 3" key="1">
    <citation type="journal article" date="2014" name="PLoS Genet.">
        <title>Phylogenetically driven sequencing of extremely halophilic archaea reveals strategies for static and dynamic osmo-response.</title>
        <authorList>
            <person name="Becker E.A."/>
            <person name="Seitzer P.M."/>
            <person name="Tritt A."/>
            <person name="Larsen D."/>
            <person name="Krusor M."/>
            <person name="Yao A.I."/>
            <person name="Wu D."/>
            <person name="Madern D."/>
            <person name="Eisen J.A."/>
            <person name="Darling A.E."/>
            <person name="Facciotti M.T."/>
        </authorList>
    </citation>
    <scope>NUCLEOTIDE SEQUENCE [LARGE SCALE GENOMIC DNA]</scope>
    <source>
        <strain evidence="2 3">JCM 13891</strain>
    </source>
</reference>
<organism evidence="2 3">
    <name type="scientific">Haloterrigena salina JCM 13891</name>
    <dbReference type="NCBI Taxonomy" id="1227488"/>
    <lineage>
        <taxon>Archaea</taxon>
        <taxon>Methanobacteriati</taxon>
        <taxon>Methanobacteriota</taxon>
        <taxon>Stenosarchaea group</taxon>
        <taxon>Halobacteria</taxon>
        <taxon>Halobacteriales</taxon>
        <taxon>Natrialbaceae</taxon>
        <taxon>Haloterrigena</taxon>
    </lineage>
</organism>
<dbReference type="InterPro" id="IPR003812">
    <property type="entry name" value="Fido"/>
</dbReference>
<accession>M0CMF2</accession>
<dbReference type="STRING" id="1227488.C477_00750"/>
<sequence length="197" mass="23159">MDSLETYIQMGGQYHPLVDLAVTHYQFETVHPCADGNGRLGRILIVLQLCAEGYLSQPYLYPSAYFNRNKQEYVEKMRSVSETGDWHDWIAFFIDGIEVQARDSYERTQRLMELRRDYEQRYPHQKTSHRLARGVFDMPYFTATDVQDEFDVSRQTAYNAIEELVSDGVLVEATGKQRNQEYKAIDIFDILERRPDH</sequence>
<dbReference type="PATRIC" id="fig|1227488.3.peg.154"/>
<dbReference type="Pfam" id="PF02661">
    <property type="entry name" value="Fic"/>
    <property type="match status" value="1"/>
</dbReference>
<proteinExistence type="predicted"/>
<dbReference type="InterPro" id="IPR036597">
    <property type="entry name" value="Fido-like_dom_sf"/>
</dbReference>
<dbReference type="Proteomes" id="UP000011657">
    <property type="component" value="Unassembled WGS sequence"/>
</dbReference>
<dbReference type="PROSITE" id="PS51459">
    <property type="entry name" value="FIDO"/>
    <property type="match status" value="1"/>
</dbReference>
<dbReference type="AlphaFoldDB" id="M0CMF2"/>
<evidence type="ECO:0000313" key="3">
    <source>
        <dbReference type="Proteomes" id="UP000011657"/>
    </source>
</evidence>
<name>M0CMF2_9EURY</name>
<keyword evidence="3" id="KW-1185">Reference proteome</keyword>
<dbReference type="SUPFAM" id="SSF140931">
    <property type="entry name" value="Fic-like"/>
    <property type="match status" value="1"/>
</dbReference>
<evidence type="ECO:0000313" key="2">
    <source>
        <dbReference type="EMBL" id="ELZ24445.1"/>
    </source>
</evidence>
<dbReference type="PANTHER" id="PTHR13504">
    <property type="entry name" value="FIDO DOMAIN-CONTAINING PROTEIN DDB_G0283145"/>
    <property type="match status" value="1"/>
</dbReference>
<feature type="domain" description="Fido" evidence="1">
    <location>
        <begin position="1"/>
        <end position="95"/>
    </location>
</feature>
<dbReference type="InterPro" id="IPR040198">
    <property type="entry name" value="Fido_containing"/>
</dbReference>
<gene>
    <name evidence="2" type="ORF">C477_00750</name>
</gene>